<dbReference type="HOGENOM" id="CLU_068302_0_0_1"/>
<evidence type="ECO:0000313" key="1">
    <source>
        <dbReference type="EMBL" id="EQB62370.1"/>
    </source>
</evidence>
<reference evidence="1 2" key="1">
    <citation type="journal article" date="2013" name="BMC Genomics">
        <title>Genome sequencing and comparative genomics of honey bee microsporidia, Nosema apis reveal novel insights into host-parasite interactions.</title>
        <authorList>
            <person name="Chen Yp."/>
            <person name="Pettis J.S."/>
            <person name="Zhao Y."/>
            <person name="Liu X."/>
            <person name="Tallon L.J."/>
            <person name="Sadzewicz L.D."/>
            <person name="Li R."/>
            <person name="Zheng H."/>
            <person name="Huang S."/>
            <person name="Zhang X."/>
            <person name="Hamilton M.C."/>
            <person name="Pernal S.F."/>
            <person name="Melathopoulos A.P."/>
            <person name="Yan X."/>
            <person name="Evans J.D."/>
        </authorList>
    </citation>
    <scope>NUCLEOTIDE SEQUENCE [LARGE SCALE GENOMIC DNA]</scope>
    <source>
        <strain evidence="1 2">BRL 01</strain>
    </source>
</reference>
<dbReference type="EMBL" id="KE646857">
    <property type="protein sequence ID" value="EQB62370.1"/>
    <property type="molecule type" value="Genomic_DNA"/>
</dbReference>
<keyword evidence="2" id="KW-1185">Reference proteome</keyword>
<gene>
    <name evidence="1" type="ORF">NAPIS_ORF00055</name>
</gene>
<sequence>MGDKLLIDDNKISDIYDQLNSKPIRFNFVNFRQCKPSNLPTHIYTEQELIKEINEWKKKSFKNKYNNNKIHIIDPNEFTQEVISFDTTILINYIHHLYNPEDEYHKWKVPNKMLDDFKKYIGAIVYKLFTSNDNLFVEGHLNSLSIAICYCTERHKNEMIFLYELLVNEDENYLEKFEQNNLKIEYESKEHIENIKMFIYDTIKRLIGKYKNKILMHVFGNSDNSQNVHINNYWKYVLKDHIGLDVFGDKT</sequence>
<dbReference type="Proteomes" id="UP000053780">
    <property type="component" value="Unassembled WGS sequence"/>
</dbReference>
<name>T0MN06_9MICR</name>
<dbReference type="AlphaFoldDB" id="T0MN06"/>
<proteinExistence type="predicted"/>
<dbReference type="OrthoDB" id="2192264at2759"/>
<protein>
    <submittedName>
        <fullName evidence="1">Uncharacterized protein</fullName>
    </submittedName>
</protein>
<accession>T0MN06</accession>
<evidence type="ECO:0000313" key="2">
    <source>
        <dbReference type="Proteomes" id="UP000053780"/>
    </source>
</evidence>
<dbReference type="VEuPathDB" id="MicrosporidiaDB:NAPIS_ORF00055"/>
<organism evidence="1 2">
    <name type="scientific">Vairimorpha apis BRL 01</name>
    <dbReference type="NCBI Taxonomy" id="1037528"/>
    <lineage>
        <taxon>Eukaryota</taxon>
        <taxon>Fungi</taxon>
        <taxon>Fungi incertae sedis</taxon>
        <taxon>Microsporidia</taxon>
        <taxon>Nosematidae</taxon>
        <taxon>Vairimorpha</taxon>
    </lineage>
</organism>